<name>A0ABN7TS64_9BACL</name>
<keyword evidence="2" id="KW-1185">Reference proteome</keyword>
<evidence type="ECO:0000313" key="1">
    <source>
        <dbReference type="EMBL" id="CAG7649010.1"/>
    </source>
</evidence>
<evidence type="ECO:0000313" key="2">
    <source>
        <dbReference type="Proteomes" id="UP000730618"/>
    </source>
</evidence>
<evidence type="ECO:0008006" key="3">
    <source>
        <dbReference type="Google" id="ProtNLM"/>
    </source>
</evidence>
<dbReference type="RefSeq" id="WP_218100670.1">
    <property type="nucleotide sequence ID" value="NZ_CAJVCE010000013.1"/>
</dbReference>
<comment type="caution">
    <text evidence="1">The sequence shown here is derived from an EMBL/GenBank/DDBJ whole genome shotgun (WGS) entry which is preliminary data.</text>
</comment>
<gene>
    <name evidence="1" type="ORF">PAECIP111802_04377</name>
</gene>
<accession>A0ABN7TS64</accession>
<dbReference type="Proteomes" id="UP000730618">
    <property type="component" value="Unassembled WGS sequence"/>
</dbReference>
<dbReference type="InterPro" id="IPR014794">
    <property type="entry name" value="DUF1779"/>
</dbReference>
<sequence>MRTKTAKTASFLVMLGILGLWLLQAEPGMARPESGAASDTVKMLQTAEQGMSEQTPVKLVLKKTGPYRPYANDDELLRLGQEWSRALQMPVLDALLEQQGEPVYRQERQTAEGCVQTLLLTALGAGQSYAIVKTECSEVPAAELSAKAVAMQDAMERQMEKLHFEGVWNVIAQGMLKTQSSEGAQEAFRNIQGQLEAKAVERYEDAGTVSISYTSDVLQQSVDSGEHRIHLQAAIHRDSLTKAWRLTIGTPVITTEY</sequence>
<protein>
    <recommendedName>
        <fullName evidence="3">TATA-box binding protein</fullName>
    </recommendedName>
</protein>
<proteinExistence type="predicted"/>
<dbReference type="Pfam" id="PF08680">
    <property type="entry name" value="DUF1779"/>
    <property type="match status" value="1"/>
</dbReference>
<dbReference type="EMBL" id="CAJVCE010000013">
    <property type="protein sequence ID" value="CAG7649010.1"/>
    <property type="molecule type" value="Genomic_DNA"/>
</dbReference>
<reference evidence="1 2" key="1">
    <citation type="submission" date="2021-06" db="EMBL/GenBank/DDBJ databases">
        <authorList>
            <person name="Criscuolo A."/>
        </authorList>
    </citation>
    <scope>NUCLEOTIDE SEQUENCE [LARGE SCALE GENOMIC DNA]</scope>
    <source>
        <strain evidence="2">CIP 111802</strain>
    </source>
</reference>
<organism evidence="1 2">
    <name type="scientific">Paenibacillus allorhizosphaerae</name>
    <dbReference type="NCBI Taxonomy" id="2849866"/>
    <lineage>
        <taxon>Bacteria</taxon>
        <taxon>Bacillati</taxon>
        <taxon>Bacillota</taxon>
        <taxon>Bacilli</taxon>
        <taxon>Bacillales</taxon>
        <taxon>Paenibacillaceae</taxon>
        <taxon>Paenibacillus</taxon>
    </lineage>
</organism>